<feature type="domain" description="Ig-like" evidence="5">
    <location>
        <begin position="10"/>
        <end position="103"/>
    </location>
</feature>
<dbReference type="InterPro" id="IPR003598">
    <property type="entry name" value="Ig_sub2"/>
</dbReference>
<dbReference type="EMBL" id="RCHS01000424">
    <property type="protein sequence ID" value="RMX58894.1"/>
    <property type="molecule type" value="Genomic_DNA"/>
</dbReference>
<dbReference type="Proteomes" id="UP000275408">
    <property type="component" value="Unassembled WGS sequence"/>
</dbReference>
<dbReference type="InterPro" id="IPR003599">
    <property type="entry name" value="Ig_sub"/>
</dbReference>
<dbReference type="InterPro" id="IPR013783">
    <property type="entry name" value="Ig-like_fold"/>
</dbReference>
<dbReference type="AlphaFoldDB" id="A0A3M6UZE0"/>
<reference evidence="6 7" key="1">
    <citation type="journal article" date="2018" name="Sci. Rep.">
        <title>Comparative analysis of the Pocillopora damicornis genome highlights role of immune system in coral evolution.</title>
        <authorList>
            <person name="Cunning R."/>
            <person name="Bay R.A."/>
            <person name="Gillette P."/>
            <person name="Baker A.C."/>
            <person name="Traylor-Knowles N."/>
        </authorList>
    </citation>
    <scope>NUCLEOTIDE SEQUENCE [LARGE SCALE GENOMIC DNA]</scope>
    <source>
        <strain evidence="6">RSMAS</strain>
        <tissue evidence="6">Whole animal</tissue>
    </source>
</reference>
<evidence type="ECO:0000313" key="7">
    <source>
        <dbReference type="Proteomes" id="UP000275408"/>
    </source>
</evidence>
<dbReference type="GO" id="GO:0007156">
    <property type="term" value="P:homophilic cell adhesion via plasma membrane adhesion molecules"/>
    <property type="evidence" value="ECO:0007669"/>
    <property type="project" value="TreeGrafter"/>
</dbReference>
<dbReference type="InterPro" id="IPR007110">
    <property type="entry name" value="Ig-like_dom"/>
</dbReference>
<comment type="caution">
    <text evidence="6">The sequence shown here is derived from an EMBL/GenBank/DDBJ whole genome shotgun (WGS) entry which is preliminary data.</text>
</comment>
<dbReference type="GO" id="GO:0005886">
    <property type="term" value="C:plasma membrane"/>
    <property type="evidence" value="ECO:0007669"/>
    <property type="project" value="TreeGrafter"/>
</dbReference>
<accession>A0A3M6UZE0</accession>
<dbReference type="OrthoDB" id="5985314at2759"/>
<dbReference type="Pfam" id="PF07679">
    <property type="entry name" value="I-set"/>
    <property type="match status" value="1"/>
</dbReference>
<dbReference type="PANTHER" id="PTHR45080:SF8">
    <property type="entry name" value="IG-LIKE DOMAIN-CONTAINING PROTEIN"/>
    <property type="match status" value="1"/>
</dbReference>
<sequence>MHFFPTGPAPDLVGVPRNQSTDIGANVIFKCTATGLPKPNISWIKNNDSFALQSNPRVTFIDNPHSLKNHKTMQSQLFITGVKKEDFGKYQCEAKNSGGKNLSLPAFLTPKVSEPKTNKSVFQSEPEVLPCFEMNYKFLERHKKPLSLAKTRKRENPVNAAHKMASKSSTKQDEEATTEEVTGSIVIYIEEEINTFNRDLCDSRKIHFLAR</sequence>
<dbReference type="Gene3D" id="2.60.40.10">
    <property type="entry name" value="Immunoglobulins"/>
    <property type="match status" value="1"/>
</dbReference>
<evidence type="ECO:0000256" key="2">
    <source>
        <dbReference type="ARBA" id="ARBA00023157"/>
    </source>
</evidence>
<feature type="region of interest" description="Disordered" evidence="4">
    <location>
        <begin position="151"/>
        <end position="177"/>
    </location>
</feature>
<dbReference type="FunFam" id="2.60.40.10:FF:000032">
    <property type="entry name" value="palladin isoform X1"/>
    <property type="match status" value="1"/>
</dbReference>
<gene>
    <name evidence="6" type="ORF">pdam_00016341</name>
</gene>
<protein>
    <recommendedName>
        <fullName evidence="5">Ig-like domain-containing protein</fullName>
    </recommendedName>
</protein>
<dbReference type="InterPro" id="IPR050958">
    <property type="entry name" value="Cell_Adh-Cytoskel_Orgn"/>
</dbReference>
<keyword evidence="1" id="KW-0732">Signal</keyword>
<evidence type="ECO:0000256" key="1">
    <source>
        <dbReference type="ARBA" id="ARBA00022729"/>
    </source>
</evidence>
<evidence type="ECO:0000256" key="3">
    <source>
        <dbReference type="ARBA" id="ARBA00023319"/>
    </source>
</evidence>
<evidence type="ECO:0000313" key="6">
    <source>
        <dbReference type="EMBL" id="RMX58894.1"/>
    </source>
</evidence>
<name>A0A3M6UZE0_POCDA</name>
<keyword evidence="2" id="KW-1015">Disulfide bond</keyword>
<dbReference type="SMART" id="SM00408">
    <property type="entry name" value="IGc2"/>
    <property type="match status" value="1"/>
</dbReference>
<dbReference type="PANTHER" id="PTHR45080">
    <property type="entry name" value="CONTACTIN 5"/>
    <property type="match status" value="1"/>
</dbReference>
<proteinExistence type="predicted"/>
<dbReference type="SUPFAM" id="SSF48726">
    <property type="entry name" value="Immunoglobulin"/>
    <property type="match status" value="1"/>
</dbReference>
<evidence type="ECO:0000259" key="5">
    <source>
        <dbReference type="PROSITE" id="PS50835"/>
    </source>
</evidence>
<keyword evidence="3" id="KW-0393">Immunoglobulin domain</keyword>
<evidence type="ECO:0000256" key="4">
    <source>
        <dbReference type="SAM" id="MobiDB-lite"/>
    </source>
</evidence>
<keyword evidence="7" id="KW-1185">Reference proteome</keyword>
<dbReference type="InterPro" id="IPR036179">
    <property type="entry name" value="Ig-like_dom_sf"/>
</dbReference>
<dbReference type="STRING" id="46731.A0A3M6UZE0"/>
<dbReference type="InterPro" id="IPR013098">
    <property type="entry name" value="Ig_I-set"/>
</dbReference>
<dbReference type="SMART" id="SM00409">
    <property type="entry name" value="IG"/>
    <property type="match status" value="1"/>
</dbReference>
<dbReference type="PROSITE" id="PS50835">
    <property type="entry name" value="IG_LIKE"/>
    <property type="match status" value="1"/>
</dbReference>
<organism evidence="6 7">
    <name type="scientific">Pocillopora damicornis</name>
    <name type="common">Cauliflower coral</name>
    <name type="synonym">Millepora damicornis</name>
    <dbReference type="NCBI Taxonomy" id="46731"/>
    <lineage>
        <taxon>Eukaryota</taxon>
        <taxon>Metazoa</taxon>
        <taxon>Cnidaria</taxon>
        <taxon>Anthozoa</taxon>
        <taxon>Hexacorallia</taxon>
        <taxon>Scleractinia</taxon>
        <taxon>Astrocoeniina</taxon>
        <taxon>Pocilloporidae</taxon>
        <taxon>Pocillopora</taxon>
    </lineage>
</organism>